<evidence type="ECO:0000256" key="1">
    <source>
        <dbReference type="ARBA" id="ARBA00022679"/>
    </source>
</evidence>
<dbReference type="Pfam" id="PF02348">
    <property type="entry name" value="CTP_transf_3"/>
    <property type="match status" value="1"/>
</dbReference>
<organism evidence="4 5">
    <name type="scientific">Pelagibacter ubique</name>
    <dbReference type="NCBI Taxonomy" id="198252"/>
    <lineage>
        <taxon>Bacteria</taxon>
        <taxon>Pseudomonadati</taxon>
        <taxon>Pseudomonadota</taxon>
        <taxon>Alphaproteobacteria</taxon>
        <taxon>Candidatus Pelagibacterales</taxon>
        <taxon>Candidatus Pelagibacteraceae</taxon>
        <taxon>Candidatus Pelagibacter</taxon>
    </lineage>
</organism>
<reference evidence="4 5" key="1">
    <citation type="submission" date="2019-07" db="EMBL/GenBank/DDBJ databases">
        <title>SAR11 Genome Evolution.</title>
        <authorList>
            <person name="Giovannoni S."/>
        </authorList>
    </citation>
    <scope>NUCLEOTIDE SEQUENCE [LARGE SCALE GENOMIC DNA]</scope>
    <source>
        <strain evidence="4 5">HTCC9565</strain>
    </source>
</reference>
<keyword evidence="5" id="KW-1185">Reference proteome</keyword>
<evidence type="ECO:0000256" key="2">
    <source>
        <dbReference type="ARBA" id="ARBA00022695"/>
    </source>
</evidence>
<dbReference type="InterPro" id="IPR003329">
    <property type="entry name" value="Cytidylyl_trans"/>
</dbReference>
<accession>A0ABX1SZ22</accession>
<keyword evidence="2 4" id="KW-0548">Nucleotidyltransferase</keyword>
<dbReference type="NCBIfam" id="NF003952">
    <property type="entry name" value="PRK05450.1-5"/>
    <property type="match status" value="1"/>
</dbReference>
<evidence type="ECO:0000256" key="3">
    <source>
        <dbReference type="ARBA" id="ARBA00022985"/>
    </source>
</evidence>
<proteinExistence type="predicted"/>
<dbReference type="PANTHER" id="PTHR42866">
    <property type="entry name" value="3-DEOXY-MANNO-OCTULOSONATE CYTIDYLYLTRANSFERASE"/>
    <property type="match status" value="1"/>
</dbReference>
<dbReference type="Gene3D" id="3.90.550.10">
    <property type="entry name" value="Spore Coat Polysaccharide Biosynthesis Protein SpsA, Chain A"/>
    <property type="match status" value="1"/>
</dbReference>
<dbReference type="InterPro" id="IPR029044">
    <property type="entry name" value="Nucleotide-diphossugar_trans"/>
</dbReference>
<dbReference type="SUPFAM" id="SSF53448">
    <property type="entry name" value="Nucleotide-diphospho-sugar transferases"/>
    <property type="match status" value="1"/>
</dbReference>
<sequence length="248" mass="28950">MKILTLIPARLNSSRFPRKPLKKIFKHSMILEVYKNVSKCKLLKDIFVATCDKEIFDHVTLNNGKAIMTSKLHQRASDRCAEALHKIEREKKIKYDVVLMVQGDEPLVNSKMIEQSLKPFKNNKKVNVVNLVGKIDKKEAINKDCIKVVKNKFNDALYFTRTLIPSGIQNGGFYLKQICIIPFRRDFLKRYINLKPTFLEKLESIDMLRILENGYNVKLVETKEVSIPVDRKEDILKVRKYLIKKLKK</sequence>
<dbReference type="EMBL" id="LANA01000001">
    <property type="protein sequence ID" value="NMN67091.1"/>
    <property type="molecule type" value="Genomic_DNA"/>
</dbReference>
<evidence type="ECO:0000313" key="4">
    <source>
        <dbReference type="EMBL" id="NMN67091.1"/>
    </source>
</evidence>
<name>A0ABX1SZ22_PELUQ</name>
<keyword evidence="3" id="KW-0448">Lipopolysaccharide biosynthesis</keyword>
<evidence type="ECO:0000313" key="5">
    <source>
        <dbReference type="Proteomes" id="UP001166004"/>
    </source>
</evidence>
<dbReference type="CDD" id="cd02517">
    <property type="entry name" value="CMP-KDO-Synthetase"/>
    <property type="match status" value="1"/>
</dbReference>
<dbReference type="RefSeq" id="WP_169035606.1">
    <property type="nucleotide sequence ID" value="NZ_LANA01000001.1"/>
</dbReference>
<dbReference type="InterPro" id="IPR004528">
    <property type="entry name" value="KdsB"/>
</dbReference>
<comment type="caution">
    <text evidence="4">The sequence shown here is derived from an EMBL/GenBank/DDBJ whole genome shotgun (WGS) entry which is preliminary data.</text>
</comment>
<keyword evidence="1" id="KW-0808">Transferase</keyword>
<dbReference type="GO" id="GO:0016779">
    <property type="term" value="F:nucleotidyltransferase activity"/>
    <property type="evidence" value="ECO:0007669"/>
    <property type="project" value="UniProtKB-KW"/>
</dbReference>
<gene>
    <name evidence="4" type="ORF">VP91_00002240</name>
</gene>
<dbReference type="Proteomes" id="UP001166004">
    <property type="component" value="Unassembled WGS sequence"/>
</dbReference>
<protein>
    <submittedName>
        <fullName evidence="4">3-deoxy-manno-octulosonate cytidylyltransferase (CMP-KDO synthetase)</fullName>
    </submittedName>
</protein>
<dbReference type="PANTHER" id="PTHR42866:SF2">
    <property type="entry name" value="3-DEOXY-MANNO-OCTULOSONATE CYTIDYLYLTRANSFERASE, MITOCHONDRIAL"/>
    <property type="match status" value="1"/>
</dbReference>